<dbReference type="STRING" id="1527.SAMN04489757_110115"/>
<sequence length="106" mass="11906">MKKKILVLCLICTILLIPSTAYAATRQPTATSESDSIITPQSYTITYQKSISRFYTDFSSIPETYFYTEYYKDFGWASGNLLLESVKAVPGGYSVIYSGTMYCITN</sequence>
<protein>
    <submittedName>
        <fullName evidence="2">Uncharacterized protein</fullName>
    </submittedName>
</protein>
<feature type="signal peptide" evidence="1">
    <location>
        <begin position="1"/>
        <end position="23"/>
    </location>
</feature>
<dbReference type="AlphaFoldDB" id="A0A1I5ET98"/>
<name>A0A1I5ET98_9FIRM</name>
<evidence type="ECO:0000256" key="1">
    <source>
        <dbReference type="SAM" id="SignalP"/>
    </source>
</evidence>
<accession>A0A1I5ET98</accession>
<keyword evidence="1" id="KW-0732">Signal</keyword>
<organism evidence="2 3">
    <name type="scientific">Anaerocolumna aminovalerica</name>
    <dbReference type="NCBI Taxonomy" id="1527"/>
    <lineage>
        <taxon>Bacteria</taxon>
        <taxon>Bacillati</taxon>
        <taxon>Bacillota</taxon>
        <taxon>Clostridia</taxon>
        <taxon>Lachnospirales</taxon>
        <taxon>Lachnospiraceae</taxon>
        <taxon>Anaerocolumna</taxon>
    </lineage>
</organism>
<reference evidence="2 3" key="1">
    <citation type="submission" date="2016-10" db="EMBL/GenBank/DDBJ databases">
        <authorList>
            <person name="de Groot N.N."/>
        </authorList>
    </citation>
    <scope>NUCLEOTIDE SEQUENCE [LARGE SCALE GENOMIC DNA]</scope>
    <source>
        <strain evidence="2 3">DSM 1283</strain>
    </source>
</reference>
<evidence type="ECO:0000313" key="3">
    <source>
        <dbReference type="Proteomes" id="UP000198806"/>
    </source>
</evidence>
<feature type="chain" id="PRO_5011521791" evidence="1">
    <location>
        <begin position="24"/>
        <end position="106"/>
    </location>
</feature>
<dbReference type="EMBL" id="FOWD01000010">
    <property type="protein sequence ID" value="SFO14261.1"/>
    <property type="molecule type" value="Genomic_DNA"/>
</dbReference>
<dbReference type="Proteomes" id="UP000198806">
    <property type="component" value="Unassembled WGS sequence"/>
</dbReference>
<evidence type="ECO:0000313" key="2">
    <source>
        <dbReference type="EMBL" id="SFO14261.1"/>
    </source>
</evidence>
<proteinExistence type="predicted"/>
<gene>
    <name evidence="2" type="ORF">SAMN04489757_110115</name>
</gene>
<keyword evidence="3" id="KW-1185">Reference proteome</keyword>
<dbReference type="RefSeq" id="WP_091685866.1">
    <property type="nucleotide sequence ID" value="NZ_BAABFM010000061.1"/>
</dbReference>